<accession>A0A0F9XEF7</accession>
<name>A0A0F9XEF7_9ZZZZ</name>
<dbReference type="AlphaFoldDB" id="A0A0F9XEF7"/>
<comment type="caution">
    <text evidence="1">The sequence shown here is derived from an EMBL/GenBank/DDBJ whole genome shotgun (WGS) entry which is preliminary data.</text>
</comment>
<organism evidence="1">
    <name type="scientific">marine sediment metagenome</name>
    <dbReference type="NCBI Taxonomy" id="412755"/>
    <lineage>
        <taxon>unclassified sequences</taxon>
        <taxon>metagenomes</taxon>
        <taxon>ecological metagenomes</taxon>
    </lineage>
</organism>
<sequence>MLTDARCPLWFGFLGMYLNPCQKCQETEGSIQEKEATDYEHKQDDEEGHPYVEHFLGLLCCWSSEQTKGCPFLSTPKGGGLLNEGLV</sequence>
<gene>
    <name evidence="1" type="ORF">LCGC14_0232790</name>
</gene>
<proteinExistence type="predicted"/>
<reference evidence="1" key="1">
    <citation type="journal article" date="2015" name="Nature">
        <title>Complex archaea that bridge the gap between prokaryotes and eukaryotes.</title>
        <authorList>
            <person name="Spang A."/>
            <person name="Saw J.H."/>
            <person name="Jorgensen S.L."/>
            <person name="Zaremba-Niedzwiedzka K."/>
            <person name="Martijn J."/>
            <person name="Lind A.E."/>
            <person name="van Eijk R."/>
            <person name="Schleper C."/>
            <person name="Guy L."/>
            <person name="Ettema T.J."/>
        </authorList>
    </citation>
    <scope>NUCLEOTIDE SEQUENCE</scope>
</reference>
<dbReference type="EMBL" id="LAZR01000113">
    <property type="protein sequence ID" value="KKN90163.1"/>
    <property type="molecule type" value="Genomic_DNA"/>
</dbReference>
<protein>
    <submittedName>
        <fullName evidence="1">Uncharacterized protein</fullName>
    </submittedName>
</protein>
<evidence type="ECO:0000313" key="1">
    <source>
        <dbReference type="EMBL" id="KKN90163.1"/>
    </source>
</evidence>